<name>A0A419ERW8_9BACT</name>
<dbReference type="SUPFAM" id="SSF46626">
    <property type="entry name" value="Cytochrome c"/>
    <property type="match status" value="1"/>
</dbReference>
<comment type="caution">
    <text evidence="7">The sequence shown here is derived from an EMBL/GenBank/DDBJ whole genome shotgun (WGS) entry which is preliminary data.</text>
</comment>
<accession>A0A419ERW8</accession>
<evidence type="ECO:0000256" key="1">
    <source>
        <dbReference type="ARBA" id="ARBA00022617"/>
    </source>
</evidence>
<evidence type="ECO:0000313" key="8">
    <source>
        <dbReference type="Proteomes" id="UP000285961"/>
    </source>
</evidence>
<sequence length="422" mass="46647">MTGIPIDIPLPLPGPEGVLKGLLVITFIVHILFVGLMVGGAYWSVIFKALGKGDPFYERLARETLSTVTVNKSLAVVLGVAPLLLIGLVYTRYWYTANMMTVGAFLSIIWLVIVAFLALYVFKYSWDTLADRPMVHLSFGALACAIFAFVPLIFLANINLMLLPYRWGTTRGFIQAVLLPNVLARYLHFMVAVFAMIGFFAAIYFWYQGRRSDDAFYLRAQRLGLTWALAATLLQGVFGTLNFITLPEGAYSISLLIHLGAALALVAAVCIALIRALQKNSGAAIVASVVLLGVVAVLMSTVRHVVRENLLREPHLVAEQRTREYQASLASFLQTYTPEGVVALGGEELFKRYCTSCHARDRQLVGPSVDYMAEKYASRQQDMVEFVLNPMKVNPELPRMPKPPIGKDEADKIVEYILSGST</sequence>
<feature type="transmembrane region" description="Helical" evidence="5">
    <location>
        <begin position="134"/>
        <end position="158"/>
    </location>
</feature>
<protein>
    <recommendedName>
        <fullName evidence="6">Cytochrome c domain-containing protein</fullName>
    </recommendedName>
</protein>
<keyword evidence="1 4" id="KW-0349">Heme</keyword>
<dbReference type="PROSITE" id="PS51007">
    <property type="entry name" value="CYTC"/>
    <property type="match status" value="1"/>
</dbReference>
<keyword evidence="3 4" id="KW-0408">Iron</keyword>
<dbReference type="InterPro" id="IPR009056">
    <property type="entry name" value="Cyt_c-like_dom"/>
</dbReference>
<dbReference type="GO" id="GO:0019646">
    <property type="term" value="P:aerobic electron transport chain"/>
    <property type="evidence" value="ECO:0007669"/>
    <property type="project" value="InterPro"/>
</dbReference>
<evidence type="ECO:0000313" key="7">
    <source>
        <dbReference type="EMBL" id="RJP66258.1"/>
    </source>
</evidence>
<feature type="transmembrane region" description="Helical" evidence="5">
    <location>
        <begin position="227"/>
        <end position="244"/>
    </location>
</feature>
<organism evidence="7 8">
    <name type="scientific">Candidatus Abyssobacteria bacterium SURF_17</name>
    <dbReference type="NCBI Taxonomy" id="2093361"/>
    <lineage>
        <taxon>Bacteria</taxon>
        <taxon>Pseudomonadati</taxon>
        <taxon>Candidatus Hydrogenedentota</taxon>
        <taxon>Candidatus Abyssobacteria</taxon>
    </lineage>
</organism>
<dbReference type="GO" id="GO:0005886">
    <property type="term" value="C:plasma membrane"/>
    <property type="evidence" value="ECO:0007669"/>
    <property type="project" value="UniProtKB-SubCell"/>
</dbReference>
<keyword evidence="5" id="KW-1133">Transmembrane helix</keyword>
<evidence type="ECO:0000256" key="5">
    <source>
        <dbReference type="SAM" id="Phobius"/>
    </source>
</evidence>
<dbReference type="InterPro" id="IPR036909">
    <property type="entry name" value="Cyt_c-like_dom_sf"/>
</dbReference>
<gene>
    <name evidence="7" type="ORF">C4532_16365</name>
</gene>
<feature type="transmembrane region" description="Helical" evidence="5">
    <location>
        <begin position="186"/>
        <end position="207"/>
    </location>
</feature>
<feature type="transmembrane region" description="Helical" evidence="5">
    <location>
        <begin position="102"/>
        <end position="122"/>
    </location>
</feature>
<feature type="transmembrane region" description="Helical" evidence="5">
    <location>
        <begin position="68"/>
        <end position="90"/>
    </location>
</feature>
<keyword evidence="5" id="KW-0472">Membrane</keyword>
<feature type="transmembrane region" description="Helical" evidence="5">
    <location>
        <begin position="22"/>
        <end position="47"/>
    </location>
</feature>
<evidence type="ECO:0000256" key="2">
    <source>
        <dbReference type="ARBA" id="ARBA00022723"/>
    </source>
</evidence>
<dbReference type="GO" id="GO:0009055">
    <property type="term" value="F:electron transfer activity"/>
    <property type="evidence" value="ECO:0007669"/>
    <property type="project" value="InterPro"/>
</dbReference>
<feature type="transmembrane region" description="Helical" evidence="5">
    <location>
        <begin position="281"/>
        <end position="302"/>
    </location>
</feature>
<keyword evidence="5" id="KW-0812">Transmembrane</keyword>
<dbReference type="EMBL" id="QZKI01000118">
    <property type="protein sequence ID" value="RJP66258.1"/>
    <property type="molecule type" value="Genomic_DNA"/>
</dbReference>
<keyword evidence="2 4" id="KW-0479">Metal-binding</keyword>
<dbReference type="AlphaFoldDB" id="A0A419ERW8"/>
<dbReference type="Pfam" id="PF00034">
    <property type="entry name" value="Cytochrom_C"/>
    <property type="match status" value="1"/>
</dbReference>
<feature type="domain" description="Cytochrome c" evidence="6">
    <location>
        <begin position="341"/>
        <end position="421"/>
    </location>
</feature>
<evidence type="ECO:0000256" key="3">
    <source>
        <dbReference type="ARBA" id="ARBA00023004"/>
    </source>
</evidence>
<dbReference type="Proteomes" id="UP000285961">
    <property type="component" value="Unassembled WGS sequence"/>
</dbReference>
<evidence type="ECO:0000259" key="6">
    <source>
        <dbReference type="PROSITE" id="PS51007"/>
    </source>
</evidence>
<feature type="transmembrane region" description="Helical" evidence="5">
    <location>
        <begin position="250"/>
        <end position="274"/>
    </location>
</feature>
<reference evidence="7 8" key="1">
    <citation type="journal article" date="2017" name="ISME J.">
        <title>Energy and carbon metabolisms in a deep terrestrial subsurface fluid microbial community.</title>
        <authorList>
            <person name="Momper L."/>
            <person name="Jungbluth S.P."/>
            <person name="Lee M.D."/>
            <person name="Amend J.P."/>
        </authorList>
    </citation>
    <scope>NUCLEOTIDE SEQUENCE [LARGE SCALE GENOMIC DNA]</scope>
    <source>
        <strain evidence="7">SURF_17</strain>
    </source>
</reference>
<dbReference type="GO" id="GO:0070069">
    <property type="term" value="C:cytochrome complex"/>
    <property type="evidence" value="ECO:0007669"/>
    <property type="project" value="InterPro"/>
</dbReference>
<evidence type="ECO:0000256" key="4">
    <source>
        <dbReference type="PROSITE-ProRule" id="PRU00433"/>
    </source>
</evidence>
<dbReference type="Gene3D" id="1.10.760.10">
    <property type="entry name" value="Cytochrome c-like domain"/>
    <property type="match status" value="1"/>
</dbReference>
<dbReference type="GO" id="GO:0046872">
    <property type="term" value="F:metal ion binding"/>
    <property type="evidence" value="ECO:0007669"/>
    <property type="project" value="UniProtKB-KW"/>
</dbReference>
<proteinExistence type="predicted"/>
<dbReference type="GO" id="GO:0020037">
    <property type="term" value="F:heme binding"/>
    <property type="evidence" value="ECO:0007669"/>
    <property type="project" value="InterPro"/>
</dbReference>